<organism evidence="1">
    <name type="scientific">Faunusvirus sp</name>
    <dbReference type="NCBI Taxonomy" id="2487766"/>
    <lineage>
        <taxon>Viruses</taxon>
        <taxon>Varidnaviria</taxon>
        <taxon>Bamfordvirae</taxon>
        <taxon>Nucleocytoviricota</taxon>
        <taxon>Megaviricetes</taxon>
        <taxon>Imitervirales</taxon>
        <taxon>Mimiviridae</taxon>
    </lineage>
</organism>
<dbReference type="EMBL" id="MK072156">
    <property type="protein sequence ID" value="AYV79589.1"/>
    <property type="molecule type" value="Genomic_DNA"/>
</dbReference>
<evidence type="ECO:0008006" key="2">
    <source>
        <dbReference type="Google" id="ProtNLM"/>
    </source>
</evidence>
<sequence length="253" mass="29198">MLSAEAHRDEFIKLVDTGDEDKCIEYINKYNDFYDTIYDKWTSWGITKINILMHTCWRRLPKVAIALIGKKCNLTYHDDSRGYSALTVASINQLHDVVAHIIDNLSDTTTRFYSTGSAISEMMYLCLNGNNNANIIKMINKGYDIYYHSPYSKSVTLFTTAVRYGNMDMAKKLIDIDIDFAEKIKIYYGEHKIDDNFYNRIVKYINDKRDAYKHTIIATMDDASPANALYQSFHTTYAVGLVDIICDFILLQT</sequence>
<evidence type="ECO:0000313" key="1">
    <source>
        <dbReference type="EMBL" id="AYV79589.1"/>
    </source>
</evidence>
<dbReference type="Gene3D" id="1.25.40.20">
    <property type="entry name" value="Ankyrin repeat-containing domain"/>
    <property type="match status" value="1"/>
</dbReference>
<protein>
    <recommendedName>
        <fullName evidence="2">Ankyrin repeat protein</fullName>
    </recommendedName>
</protein>
<gene>
    <name evidence="1" type="ORF">Faunusvirus25_7</name>
</gene>
<dbReference type="SUPFAM" id="SSF48403">
    <property type="entry name" value="Ankyrin repeat"/>
    <property type="match status" value="1"/>
</dbReference>
<dbReference type="SMART" id="SM00248">
    <property type="entry name" value="ANK"/>
    <property type="match status" value="3"/>
</dbReference>
<accession>A0A3G5A278</accession>
<reference evidence="1" key="1">
    <citation type="submission" date="2018-10" db="EMBL/GenBank/DDBJ databases">
        <title>Hidden diversity of soil giant viruses.</title>
        <authorList>
            <person name="Schulz F."/>
            <person name="Alteio L."/>
            <person name="Goudeau D."/>
            <person name="Ryan E.M."/>
            <person name="Malmstrom R.R."/>
            <person name="Blanchard J."/>
            <person name="Woyke T."/>
        </authorList>
    </citation>
    <scope>NUCLEOTIDE SEQUENCE</scope>
    <source>
        <strain evidence="1">FNV1</strain>
    </source>
</reference>
<dbReference type="InterPro" id="IPR002110">
    <property type="entry name" value="Ankyrin_rpt"/>
</dbReference>
<name>A0A3G5A278_9VIRU</name>
<dbReference type="InterPro" id="IPR036770">
    <property type="entry name" value="Ankyrin_rpt-contain_sf"/>
</dbReference>
<proteinExistence type="predicted"/>